<dbReference type="GO" id="GO:0008113">
    <property type="term" value="F:peptide-methionine (S)-S-oxide reductase activity"/>
    <property type="evidence" value="ECO:0007669"/>
    <property type="project" value="UniProtKB-UniRule"/>
</dbReference>
<dbReference type="HAMAP" id="MF_01401">
    <property type="entry name" value="MsrA"/>
    <property type="match status" value="1"/>
</dbReference>
<dbReference type="NCBIfam" id="TIGR00401">
    <property type="entry name" value="msrA"/>
    <property type="match status" value="1"/>
</dbReference>
<gene>
    <name evidence="5" type="primary">msrA</name>
    <name evidence="7" type="ORF">COA71_05585</name>
</gene>
<dbReference type="PANTHER" id="PTHR42799:SF2">
    <property type="entry name" value="MITOCHONDRIAL PEPTIDE METHIONINE SULFOXIDE REDUCTASE"/>
    <property type="match status" value="1"/>
</dbReference>
<dbReference type="Pfam" id="PF01625">
    <property type="entry name" value="PMSR"/>
    <property type="match status" value="1"/>
</dbReference>
<comment type="catalytic activity">
    <reaction evidence="4 5">
        <text>[thioredoxin]-disulfide + L-methionine + H2O = L-methionine (S)-S-oxide + [thioredoxin]-dithiol</text>
        <dbReference type="Rhea" id="RHEA:19993"/>
        <dbReference type="Rhea" id="RHEA-COMP:10698"/>
        <dbReference type="Rhea" id="RHEA-COMP:10700"/>
        <dbReference type="ChEBI" id="CHEBI:15377"/>
        <dbReference type="ChEBI" id="CHEBI:29950"/>
        <dbReference type="ChEBI" id="CHEBI:50058"/>
        <dbReference type="ChEBI" id="CHEBI:57844"/>
        <dbReference type="ChEBI" id="CHEBI:58772"/>
        <dbReference type="EC" id="1.8.4.11"/>
    </reaction>
</comment>
<protein>
    <recommendedName>
        <fullName evidence="5">Peptide methionine sulfoxide reductase MsrA</fullName>
        <shortName evidence="5">Protein-methionine-S-oxide reductase</shortName>
        <ecNumber evidence="5">1.8.4.11</ecNumber>
    </recommendedName>
    <alternativeName>
        <fullName evidence="5">Peptide-methionine (S)-S-oxide reductase</fullName>
        <shortName evidence="5">Peptide Met(O) reductase</shortName>
    </alternativeName>
</protein>
<comment type="catalytic activity">
    <reaction evidence="3 5">
        <text>L-methionyl-[protein] + [thioredoxin]-disulfide + H2O = L-methionyl-(S)-S-oxide-[protein] + [thioredoxin]-dithiol</text>
        <dbReference type="Rhea" id="RHEA:14217"/>
        <dbReference type="Rhea" id="RHEA-COMP:10698"/>
        <dbReference type="Rhea" id="RHEA-COMP:10700"/>
        <dbReference type="Rhea" id="RHEA-COMP:12313"/>
        <dbReference type="Rhea" id="RHEA-COMP:12315"/>
        <dbReference type="ChEBI" id="CHEBI:15377"/>
        <dbReference type="ChEBI" id="CHEBI:16044"/>
        <dbReference type="ChEBI" id="CHEBI:29950"/>
        <dbReference type="ChEBI" id="CHEBI:44120"/>
        <dbReference type="ChEBI" id="CHEBI:50058"/>
        <dbReference type="EC" id="1.8.4.11"/>
    </reaction>
</comment>
<evidence type="ECO:0000259" key="6">
    <source>
        <dbReference type="Pfam" id="PF01625"/>
    </source>
</evidence>
<organism evidence="7 8">
    <name type="scientific">SAR86 cluster bacterium</name>
    <dbReference type="NCBI Taxonomy" id="2030880"/>
    <lineage>
        <taxon>Bacteria</taxon>
        <taxon>Pseudomonadati</taxon>
        <taxon>Pseudomonadota</taxon>
        <taxon>Gammaproteobacteria</taxon>
        <taxon>SAR86 cluster</taxon>
    </lineage>
</organism>
<dbReference type="PANTHER" id="PTHR42799">
    <property type="entry name" value="MITOCHONDRIAL PEPTIDE METHIONINE SULFOXIDE REDUCTASE"/>
    <property type="match status" value="1"/>
</dbReference>
<evidence type="ECO:0000256" key="1">
    <source>
        <dbReference type="ARBA" id="ARBA00005591"/>
    </source>
</evidence>
<dbReference type="InterPro" id="IPR036509">
    <property type="entry name" value="Met_Sox_Rdtase_MsrA_sf"/>
</dbReference>
<dbReference type="EC" id="1.8.4.11" evidence="5"/>
<dbReference type="AlphaFoldDB" id="A0A2A5CEY8"/>
<keyword evidence="2 5" id="KW-0560">Oxidoreductase</keyword>
<feature type="domain" description="Peptide methionine sulphoxide reductase MsrA" evidence="6">
    <location>
        <begin position="51"/>
        <end position="204"/>
    </location>
</feature>
<dbReference type="FunFam" id="3.30.1060.10:FF:000001">
    <property type="entry name" value="Peptide methionine sulfoxide reductase MsrA"/>
    <property type="match status" value="1"/>
</dbReference>
<comment type="similarity">
    <text evidence="1 5">Belongs to the MsrA Met sulfoxide reductase family.</text>
</comment>
<accession>A0A2A5CEY8</accession>
<dbReference type="EMBL" id="NVWI01000003">
    <property type="protein sequence ID" value="PCJ42065.1"/>
    <property type="molecule type" value="Genomic_DNA"/>
</dbReference>
<sequence>MLNLFDKETLVSADKALVGRDEAMQIAEPHVILKNPLTLSADELVEQGLSQALFGLGCFWGAEKHFWSLPGVHTTAAGYAGGFTTNPTYQEVCSGQTGHTEVVWLAFDPIQLSYERLLKEFWQAHNPTQGMRQGNDKGTQYRSAIYAYSDAQIQAAEQSKTHYQTMLKEQEHPVITTEIKTAPQFYYAEDYHQQYLAKNPDGYCGLGGTGVCY</sequence>
<reference evidence="8" key="1">
    <citation type="submission" date="2017-08" db="EMBL/GenBank/DDBJ databases">
        <title>A dynamic microbial community with high functional redundancy inhabits the cold, oxic subseafloor aquifer.</title>
        <authorList>
            <person name="Tully B.J."/>
            <person name="Wheat C.G."/>
            <person name="Glazer B.T."/>
            <person name="Huber J.A."/>
        </authorList>
    </citation>
    <scope>NUCLEOTIDE SEQUENCE [LARGE SCALE GENOMIC DNA]</scope>
</reference>
<name>A0A2A5CEY8_9GAMM</name>
<evidence type="ECO:0000313" key="8">
    <source>
        <dbReference type="Proteomes" id="UP000228987"/>
    </source>
</evidence>
<dbReference type="GO" id="GO:0033744">
    <property type="term" value="F:L-methionine:thioredoxin-disulfide S-oxidoreductase activity"/>
    <property type="evidence" value="ECO:0007669"/>
    <property type="project" value="RHEA"/>
</dbReference>
<evidence type="ECO:0000256" key="4">
    <source>
        <dbReference type="ARBA" id="ARBA00048782"/>
    </source>
</evidence>
<dbReference type="Proteomes" id="UP000228987">
    <property type="component" value="Unassembled WGS sequence"/>
</dbReference>
<evidence type="ECO:0000256" key="3">
    <source>
        <dbReference type="ARBA" id="ARBA00047806"/>
    </source>
</evidence>
<dbReference type="SUPFAM" id="SSF55068">
    <property type="entry name" value="Peptide methionine sulfoxide reductase"/>
    <property type="match status" value="1"/>
</dbReference>
<dbReference type="InterPro" id="IPR002569">
    <property type="entry name" value="Met_Sox_Rdtase_MsrA_dom"/>
</dbReference>
<evidence type="ECO:0000256" key="2">
    <source>
        <dbReference type="ARBA" id="ARBA00023002"/>
    </source>
</evidence>
<dbReference type="Gene3D" id="3.30.1060.10">
    <property type="entry name" value="Peptide methionine sulphoxide reductase MsrA"/>
    <property type="match status" value="1"/>
</dbReference>
<evidence type="ECO:0000256" key="5">
    <source>
        <dbReference type="HAMAP-Rule" id="MF_01401"/>
    </source>
</evidence>
<dbReference type="GO" id="GO:0005737">
    <property type="term" value="C:cytoplasm"/>
    <property type="evidence" value="ECO:0007669"/>
    <property type="project" value="TreeGrafter"/>
</dbReference>
<dbReference type="GO" id="GO:0034599">
    <property type="term" value="P:cellular response to oxidative stress"/>
    <property type="evidence" value="ECO:0007669"/>
    <property type="project" value="TreeGrafter"/>
</dbReference>
<comment type="function">
    <text evidence="5">Has an important function as a repair enzyme for proteins that have been inactivated by oxidation. Catalyzes the reversible oxidation-reduction of methionine sulfoxide in proteins to methionine.</text>
</comment>
<comment type="caution">
    <text evidence="7">The sequence shown here is derived from an EMBL/GenBank/DDBJ whole genome shotgun (WGS) entry which is preliminary data.</text>
</comment>
<evidence type="ECO:0000313" key="7">
    <source>
        <dbReference type="EMBL" id="PCJ42065.1"/>
    </source>
</evidence>
<feature type="active site" evidence="5">
    <location>
        <position position="58"/>
    </location>
</feature>
<dbReference type="InterPro" id="IPR050162">
    <property type="entry name" value="MsrA_MetSO_reductase"/>
</dbReference>
<proteinExistence type="inferred from homology"/>